<evidence type="ECO:0000256" key="1">
    <source>
        <dbReference type="SAM" id="SignalP"/>
    </source>
</evidence>
<keyword evidence="1" id="KW-0732">Signal</keyword>
<feature type="signal peptide" evidence="1">
    <location>
        <begin position="1"/>
        <end position="19"/>
    </location>
</feature>
<protein>
    <submittedName>
        <fullName evidence="3">T9SS C-terminal target domain-containing protein</fullName>
    </submittedName>
</protein>
<dbReference type="NCBIfam" id="TIGR04183">
    <property type="entry name" value="Por_Secre_tail"/>
    <property type="match status" value="1"/>
</dbReference>
<reference evidence="3 4" key="1">
    <citation type="submission" date="2018-09" db="EMBL/GenBank/DDBJ databases">
        <title>Genome sequencing of strain 6GH32-13.</title>
        <authorList>
            <person name="Weon H.-Y."/>
            <person name="Heo J."/>
            <person name="Kwon S.-W."/>
        </authorList>
    </citation>
    <scope>NUCLEOTIDE SEQUENCE [LARGE SCALE GENOMIC DNA]</scope>
    <source>
        <strain evidence="3 4">5GH32-13</strain>
    </source>
</reference>
<organism evidence="3 4">
    <name type="scientific">Paraflavitalea soli</name>
    <dbReference type="NCBI Taxonomy" id="2315862"/>
    <lineage>
        <taxon>Bacteria</taxon>
        <taxon>Pseudomonadati</taxon>
        <taxon>Bacteroidota</taxon>
        <taxon>Chitinophagia</taxon>
        <taxon>Chitinophagales</taxon>
        <taxon>Chitinophagaceae</taxon>
        <taxon>Paraflavitalea</taxon>
    </lineage>
</organism>
<dbReference type="KEGG" id="pseg:D3H65_03805"/>
<dbReference type="AlphaFoldDB" id="A0A3B7MIU0"/>
<dbReference type="RefSeq" id="WP_119048987.1">
    <property type="nucleotide sequence ID" value="NZ_CP032157.1"/>
</dbReference>
<dbReference type="OrthoDB" id="626307at2"/>
<dbReference type="InterPro" id="IPR026444">
    <property type="entry name" value="Secre_tail"/>
</dbReference>
<keyword evidence="4" id="KW-1185">Reference proteome</keyword>
<dbReference type="Pfam" id="PF18962">
    <property type="entry name" value="Por_Secre_tail"/>
    <property type="match status" value="1"/>
</dbReference>
<proteinExistence type="predicted"/>
<evidence type="ECO:0000259" key="2">
    <source>
        <dbReference type="Pfam" id="PF18962"/>
    </source>
</evidence>
<accession>A0A3B7MIU0</accession>
<feature type="chain" id="PRO_5017752996" evidence="1">
    <location>
        <begin position="20"/>
        <end position="492"/>
    </location>
</feature>
<sequence>MKRILLFSMLLLIATAMEAQLEEDFSPNPVGWILDQGAQFTTVNGNAVVVTPAGGGNNHSVIGTPAVTKTSNTFEVCFDITPYTSNLNSQTSFPCNTFMDVLFVKSTVTTSNDAVLPANIYARVDNFLLGTNGGTHCFTFNFPVNVVASDFKVFLSFHAACVQTGIKLVVDNVKISGVDEVCPGITCPPTALDDVFTITDVNGLSFDAVLYGSNINYPGPGSKAVDLGGTDNDPNDTYTHLRWTLVTPPVDGSVVINADGTCTINRNSNQVVQLSFVYRLCDDGADNDFNTTGDNLCDDATVTVNYVGVKVPILLAGFSATRRDAVITIKWTTTTESNNSRFELQRSAGNAAFETIAVIASKASNGNSDLPLSYEYSESSTTKQVLAYRLVQIDKDGTKTIYATRMVKGMMSAAAMIITPNPAPSGRFTILFDDVQPRDIVITDLSGKQVQEWNSYSPSNLLVNGLRAGMYIIRVMTKTSSEKLVQKLLVTQ</sequence>
<dbReference type="Proteomes" id="UP000263900">
    <property type="component" value="Chromosome"/>
</dbReference>
<name>A0A3B7MIU0_9BACT</name>
<gene>
    <name evidence="3" type="ORF">D3H65_03805</name>
</gene>
<evidence type="ECO:0000313" key="3">
    <source>
        <dbReference type="EMBL" id="AXY73149.1"/>
    </source>
</evidence>
<feature type="domain" description="Secretion system C-terminal sorting" evidence="2">
    <location>
        <begin position="420"/>
        <end position="484"/>
    </location>
</feature>
<evidence type="ECO:0000313" key="4">
    <source>
        <dbReference type="Proteomes" id="UP000263900"/>
    </source>
</evidence>
<dbReference type="EMBL" id="CP032157">
    <property type="protein sequence ID" value="AXY73149.1"/>
    <property type="molecule type" value="Genomic_DNA"/>
</dbReference>